<dbReference type="PANTHER" id="PTHR43226:SF4">
    <property type="entry name" value="XAA-PRO AMINOPEPTIDASE 3"/>
    <property type="match status" value="1"/>
</dbReference>
<dbReference type="GO" id="GO:0006508">
    <property type="term" value="P:proteolysis"/>
    <property type="evidence" value="ECO:0007669"/>
    <property type="project" value="TreeGrafter"/>
</dbReference>
<dbReference type="GO" id="GO:0030145">
    <property type="term" value="F:manganese ion binding"/>
    <property type="evidence" value="ECO:0007669"/>
    <property type="project" value="InterPro"/>
</dbReference>
<dbReference type="GO" id="GO:0070006">
    <property type="term" value="F:metalloaminopeptidase activity"/>
    <property type="evidence" value="ECO:0007669"/>
    <property type="project" value="InterPro"/>
</dbReference>
<evidence type="ECO:0000313" key="8">
    <source>
        <dbReference type="Proteomes" id="UP000714275"/>
    </source>
</evidence>
<accession>A0A9P6ZIN5</accession>
<dbReference type="GO" id="GO:0005739">
    <property type="term" value="C:mitochondrion"/>
    <property type="evidence" value="ECO:0007669"/>
    <property type="project" value="TreeGrafter"/>
</dbReference>
<dbReference type="Pfam" id="PF00557">
    <property type="entry name" value="Peptidase_M24"/>
    <property type="match status" value="1"/>
</dbReference>
<dbReference type="InterPro" id="IPR029149">
    <property type="entry name" value="Creatin/AminoP/Spt16_N"/>
</dbReference>
<dbReference type="InterPro" id="IPR036005">
    <property type="entry name" value="Creatinase/aminopeptidase-like"/>
</dbReference>
<keyword evidence="4" id="KW-0378">Hydrolase</keyword>
<feature type="domain" description="Aminopeptidase P N-terminal" evidence="6">
    <location>
        <begin position="68"/>
        <end position="218"/>
    </location>
</feature>
<comment type="cofactor">
    <cofactor evidence="1">
        <name>Mn(2+)</name>
        <dbReference type="ChEBI" id="CHEBI:29035"/>
    </cofactor>
</comment>
<gene>
    <name evidence="7" type="ORF">EV702DRAFT_1254189</name>
</gene>
<dbReference type="CDD" id="cd01087">
    <property type="entry name" value="Prolidase"/>
    <property type="match status" value="1"/>
</dbReference>
<evidence type="ECO:0000256" key="2">
    <source>
        <dbReference type="ARBA" id="ARBA00008766"/>
    </source>
</evidence>
<dbReference type="InterPro" id="IPR052433">
    <property type="entry name" value="X-Pro_dipept-like"/>
</dbReference>
<dbReference type="Proteomes" id="UP000714275">
    <property type="component" value="Unassembled WGS sequence"/>
</dbReference>
<dbReference type="InterPro" id="IPR000994">
    <property type="entry name" value="Pept_M24"/>
</dbReference>
<dbReference type="SMART" id="SM01011">
    <property type="entry name" value="AMP_N"/>
    <property type="match status" value="1"/>
</dbReference>
<dbReference type="Pfam" id="PF05195">
    <property type="entry name" value="AMP_N"/>
    <property type="match status" value="1"/>
</dbReference>
<comment type="similarity">
    <text evidence="2">Belongs to the peptidase M24B family.</text>
</comment>
<dbReference type="Gene3D" id="3.90.230.10">
    <property type="entry name" value="Creatinase/methionine aminopeptidase superfamily"/>
    <property type="match status" value="1"/>
</dbReference>
<reference evidence="7" key="1">
    <citation type="journal article" date="2020" name="New Phytol.">
        <title>Comparative genomics reveals dynamic genome evolution in host specialist ectomycorrhizal fungi.</title>
        <authorList>
            <person name="Lofgren L.A."/>
            <person name="Nguyen N.H."/>
            <person name="Vilgalys R."/>
            <person name="Ruytinx J."/>
            <person name="Liao H.L."/>
            <person name="Branco S."/>
            <person name="Kuo A."/>
            <person name="LaButti K."/>
            <person name="Lipzen A."/>
            <person name="Andreopoulos W."/>
            <person name="Pangilinan J."/>
            <person name="Riley R."/>
            <person name="Hundley H."/>
            <person name="Na H."/>
            <person name="Barry K."/>
            <person name="Grigoriev I.V."/>
            <person name="Stajich J.E."/>
            <person name="Kennedy P.G."/>
        </authorList>
    </citation>
    <scope>NUCLEOTIDE SEQUENCE</scope>
    <source>
        <strain evidence="7">DOB743</strain>
    </source>
</reference>
<dbReference type="InterPro" id="IPR007865">
    <property type="entry name" value="Aminopep_P_N"/>
</dbReference>
<dbReference type="Gene3D" id="3.40.350.10">
    <property type="entry name" value="Creatinase/prolidase N-terminal domain"/>
    <property type="match status" value="1"/>
</dbReference>
<protein>
    <submittedName>
        <fullName evidence="7">Peptidase M24</fullName>
    </submittedName>
</protein>
<evidence type="ECO:0000256" key="4">
    <source>
        <dbReference type="ARBA" id="ARBA00022801"/>
    </source>
</evidence>
<evidence type="ECO:0000256" key="1">
    <source>
        <dbReference type="ARBA" id="ARBA00001936"/>
    </source>
</evidence>
<dbReference type="SUPFAM" id="SSF55920">
    <property type="entry name" value="Creatinase/aminopeptidase"/>
    <property type="match status" value="1"/>
</dbReference>
<organism evidence="7 8">
    <name type="scientific">Suillus placidus</name>
    <dbReference type="NCBI Taxonomy" id="48579"/>
    <lineage>
        <taxon>Eukaryota</taxon>
        <taxon>Fungi</taxon>
        <taxon>Dikarya</taxon>
        <taxon>Basidiomycota</taxon>
        <taxon>Agaricomycotina</taxon>
        <taxon>Agaricomycetes</taxon>
        <taxon>Agaricomycetidae</taxon>
        <taxon>Boletales</taxon>
        <taxon>Suillineae</taxon>
        <taxon>Suillaceae</taxon>
        <taxon>Suillus</taxon>
    </lineage>
</organism>
<keyword evidence="8" id="KW-1185">Reference proteome</keyword>
<keyword evidence="5" id="KW-0464">Manganese</keyword>
<dbReference type="SUPFAM" id="SSF53092">
    <property type="entry name" value="Creatinase/prolidase N-terminal domain"/>
    <property type="match status" value="1"/>
</dbReference>
<comment type="caution">
    <text evidence="7">The sequence shown here is derived from an EMBL/GenBank/DDBJ whole genome shotgun (WGS) entry which is preliminary data.</text>
</comment>
<evidence type="ECO:0000313" key="7">
    <source>
        <dbReference type="EMBL" id="KAG1767697.1"/>
    </source>
</evidence>
<sequence>MCRSSFRSLLPALRTVTARCPPSQISTSLRTYATEAVPAYEHKPSHYGQPLFQSHPHLLRPNELTPGIPSEEYERRRKELMDSLPSNSAVVLIAAPVKYMSGRLHQVCADCLPNIVAPSYKYRQGSDFWYLTGFEEPDSAVVLEKNASSRGYRMTLFSNGKDSAKEKWDGPRTGFDDALNVFKADDALTIKAFPAQLRSLISLYSNVYIDLPQSPRKNVRSTKSLLRYLSPPVNPRSEYETVVESLSSSRRKPLAPLIAQLRAFKSVCEQQVMRMAADISGRSHAKTMRFTRPGISESALAAHFEYLCSLSGSQRLAYVPVVASGPNALIIHYTSNNQVVQDGEMILMDAGCEYNGYASDITRTYPANGSFTPPQKELYSAVLSAQKALVGLCTEAEGLSLHDLHRKSCDLLRQELKQIGFTLHTGDLEGVLYPHFLSHPIGIDLHESSYSDRGGLYVVLVVLSSLDLEFTIHARLKAGMVITVEPGIYVPPTAQFPKHFHNIGIRIEDEVLVGEKHPVVLSVSAPKEIADIEGACQGLLGLEPI</sequence>
<dbReference type="EMBL" id="JABBWD010000084">
    <property type="protein sequence ID" value="KAG1767697.1"/>
    <property type="molecule type" value="Genomic_DNA"/>
</dbReference>
<evidence type="ECO:0000259" key="6">
    <source>
        <dbReference type="SMART" id="SM01011"/>
    </source>
</evidence>
<dbReference type="PANTHER" id="PTHR43226">
    <property type="entry name" value="XAA-PRO AMINOPEPTIDASE 3"/>
    <property type="match status" value="1"/>
</dbReference>
<proteinExistence type="inferred from homology"/>
<evidence type="ECO:0000256" key="3">
    <source>
        <dbReference type="ARBA" id="ARBA00022723"/>
    </source>
</evidence>
<keyword evidence="3" id="KW-0479">Metal-binding</keyword>
<dbReference type="OrthoDB" id="4215474at2759"/>
<name>A0A9P6ZIN5_9AGAM</name>
<dbReference type="AlphaFoldDB" id="A0A9P6ZIN5"/>
<evidence type="ECO:0000256" key="5">
    <source>
        <dbReference type="ARBA" id="ARBA00023211"/>
    </source>
</evidence>